<dbReference type="GO" id="GO:0016787">
    <property type="term" value="F:hydrolase activity"/>
    <property type="evidence" value="ECO:0007669"/>
    <property type="project" value="UniProtKB-KW"/>
</dbReference>
<dbReference type="PROSITE" id="PS51273">
    <property type="entry name" value="GATASE_TYPE_1"/>
    <property type="match status" value="1"/>
</dbReference>
<reference evidence="2" key="1">
    <citation type="journal article" date="2019" name="Int. J. Syst. Evol. Microbiol.">
        <title>The Global Catalogue of Microorganisms (GCM) 10K type strain sequencing project: providing services to taxonomists for standard genome sequencing and annotation.</title>
        <authorList>
            <consortium name="The Broad Institute Genomics Platform"/>
            <consortium name="The Broad Institute Genome Sequencing Center for Infectious Disease"/>
            <person name="Wu L."/>
            <person name="Ma J."/>
        </authorList>
    </citation>
    <scope>NUCLEOTIDE SEQUENCE [LARGE SCALE GENOMIC DNA]</scope>
    <source>
        <strain evidence="2">CGMCC 1.19062</strain>
    </source>
</reference>
<dbReference type="SUPFAM" id="SSF52317">
    <property type="entry name" value="Class I glutamine amidotransferase-like"/>
    <property type="match status" value="1"/>
</dbReference>
<evidence type="ECO:0000313" key="1">
    <source>
        <dbReference type="EMBL" id="MFD2265287.1"/>
    </source>
</evidence>
<dbReference type="RefSeq" id="WP_379878470.1">
    <property type="nucleotide sequence ID" value="NZ_JBHUIP010000016.1"/>
</dbReference>
<evidence type="ECO:0000313" key="2">
    <source>
        <dbReference type="Proteomes" id="UP001597295"/>
    </source>
</evidence>
<dbReference type="Proteomes" id="UP001597295">
    <property type="component" value="Unassembled WGS sequence"/>
</dbReference>
<dbReference type="InterPro" id="IPR029062">
    <property type="entry name" value="Class_I_gatase-like"/>
</dbReference>
<comment type="caution">
    <text evidence="1">The sequence shown here is derived from an EMBL/GenBank/DDBJ whole genome shotgun (WGS) entry which is preliminary data.</text>
</comment>
<keyword evidence="1" id="KW-0378">Hydrolase</keyword>
<name>A0ABW5DVX9_9PROT</name>
<dbReference type="Pfam" id="PF07722">
    <property type="entry name" value="Peptidase_C26"/>
    <property type="match status" value="1"/>
</dbReference>
<dbReference type="CDD" id="cd01745">
    <property type="entry name" value="GATase1_2"/>
    <property type="match status" value="1"/>
</dbReference>
<dbReference type="InterPro" id="IPR011697">
    <property type="entry name" value="Peptidase_C26"/>
</dbReference>
<gene>
    <name evidence="1" type="ORF">ACFSM5_20455</name>
</gene>
<keyword evidence="2" id="KW-1185">Reference proteome</keyword>
<dbReference type="PANTHER" id="PTHR43235">
    <property type="entry name" value="GLUTAMINE AMIDOTRANSFERASE PB2B2.05-RELATED"/>
    <property type="match status" value="1"/>
</dbReference>
<dbReference type="EMBL" id="JBHUIP010000016">
    <property type="protein sequence ID" value="MFD2265287.1"/>
    <property type="molecule type" value="Genomic_DNA"/>
</dbReference>
<protein>
    <submittedName>
        <fullName evidence="1">Gamma-glutamyl-gamma-aminobutyrate hydrolase family protein</fullName>
    </submittedName>
</protein>
<dbReference type="PANTHER" id="PTHR43235:SF1">
    <property type="entry name" value="GLUTAMINE AMIDOTRANSFERASE PB2B2.05-RELATED"/>
    <property type="match status" value="1"/>
</dbReference>
<proteinExistence type="predicted"/>
<sequence>MRKPLIGVTCCRREFDAAPGHFVGEKYIRGATDGADALGVLIPALGAGDLDDLLLSLDGVIVTGSPSNVEPRLYNGPASAPGTLHDPHRDATTLPLIRRAVQLGVPLLGICRGHQELNVAFGGTLFQRVHEVPGRMDHREPSDVSYDEKYAYTAHTVSFPEGSMLHRLNGGAEAWVNSLHWQAVDKVGEGLAVDAVAPDGTIEALRVVNAPAFAYSVQWHPEYKVLENPLSLALFREFGAAARARQAKTTSRAA</sequence>
<organism evidence="1 2">
    <name type="scientific">Lacibacterium aquatile</name>
    <dbReference type="NCBI Taxonomy" id="1168082"/>
    <lineage>
        <taxon>Bacteria</taxon>
        <taxon>Pseudomonadati</taxon>
        <taxon>Pseudomonadota</taxon>
        <taxon>Alphaproteobacteria</taxon>
        <taxon>Rhodospirillales</taxon>
        <taxon>Rhodospirillaceae</taxon>
    </lineage>
</organism>
<accession>A0ABW5DVX9</accession>
<dbReference type="InterPro" id="IPR044668">
    <property type="entry name" value="PuuD-like"/>
</dbReference>
<dbReference type="Gene3D" id="3.40.50.880">
    <property type="match status" value="1"/>
</dbReference>